<dbReference type="SUPFAM" id="SSF75217">
    <property type="entry name" value="alpha/beta knot"/>
    <property type="match status" value="1"/>
</dbReference>
<dbReference type="GO" id="GO:0005829">
    <property type="term" value="C:cytosol"/>
    <property type="evidence" value="ECO:0007669"/>
    <property type="project" value="TreeGrafter"/>
</dbReference>
<dbReference type="Gene3D" id="3.30.1330.30">
    <property type="match status" value="1"/>
</dbReference>
<dbReference type="AlphaFoldDB" id="A0A401G3L8"/>
<organism evidence="4 5">
    <name type="scientific">Desulfonema ishimotonii</name>
    <dbReference type="NCBI Taxonomy" id="45657"/>
    <lineage>
        <taxon>Bacteria</taxon>
        <taxon>Pseudomonadati</taxon>
        <taxon>Thermodesulfobacteriota</taxon>
        <taxon>Desulfobacteria</taxon>
        <taxon>Desulfobacterales</taxon>
        <taxon>Desulfococcaceae</taxon>
        <taxon>Desulfonema</taxon>
    </lineage>
</organism>
<dbReference type="InterPro" id="IPR004441">
    <property type="entry name" value="rRNA_MeTrfase_TrmH"/>
</dbReference>
<proteinExistence type="predicted"/>
<dbReference type="PANTHER" id="PTHR46429:SF1">
    <property type="entry name" value="23S RRNA (GUANOSINE-2'-O-)-METHYLTRANSFERASE RLMB"/>
    <property type="match status" value="1"/>
</dbReference>
<dbReference type="Pfam" id="PF00588">
    <property type="entry name" value="SpoU_methylase"/>
    <property type="match status" value="1"/>
</dbReference>
<feature type="domain" description="RNA 2-O ribose methyltransferase substrate binding" evidence="3">
    <location>
        <begin position="5"/>
        <end position="81"/>
    </location>
</feature>
<dbReference type="Pfam" id="PF08032">
    <property type="entry name" value="SpoU_sub_bind"/>
    <property type="match status" value="1"/>
</dbReference>
<keyword evidence="1" id="KW-0489">Methyltransferase</keyword>
<dbReference type="InterPro" id="IPR013123">
    <property type="entry name" value="SpoU_subst-bd"/>
</dbReference>
<dbReference type="PANTHER" id="PTHR46429">
    <property type="entry name" value="23S RRNA (GUANOSINE-2'-O-)-METHYLTRANSFERASE RLMB"/>
    <property type="match status" value="1"/>
</dbReference>
<dbReference type="InterPro" id="IPR029064">
    <property type="entry name" value="Ribosomal_eL30-like_sf"/>
</dbReference>
<dbReference type="CDD" id="cd18103">
    <property type="entry name" value="SpoU-like_RlmB"/>
    <property type="match status" value="1"/>
</dbReference>
<keyword evidence="5" id="KW-1185">Reference proteome</keyword>
<dbReference type="SUPFAM" id="SSF55315">
    <property type="entry name" value="L30e-like"/>
    <property type="match status" value="1"/>
</dbReference>
<reference evidence="5" key="2">
    <citation type="submission" date="2019-01" db="EMBL/GenBank/DDBJ databases">
        <title>Genome sequence of Desulfonema ishimotonii strain Tokyo 01.</title>
        <authorList>
            <person name="Fukui M."/>
        </authorList>
    </citation>
    <scope>NUCLEOTIDE SEQUENCE [LARGE SCALE GENOMIC DNA]</scope>
    <source>
        <strain evidence="5">Tokyo 01</strain>
    </source>
</reference>
<dbReference type="InterPro" id="IPR001537">
    <property type="entry name" value="SpoU_MeTrfase"/>
</dbReference>
<dbReference type="GO" id="GO:0006396">
    <property type="term" value="P:RNA processing"/>
    <property type="evidence" value="ECO:0007669"/>
    <property type="project" value="InterPro"/>
</dbReference>
<protein>
    <submittedName>
        <fullName evidence="4">23S rRNA (Guanosine(2251)-2'-O)-methyltransferas e RlmB</fullName>
    </submittedName>
</protein>
<dbReference type="InterPro" id="IPR029028">
    <property type="entry name" value="Alpha/beta_knot_MTases"/>
</dbReference>
<sequence length="243" mass="25694">MKTEILFGVHPVAEALRAGRREISEILMAGGRSSPRSEAIANQAAALKIPVRTVSSKKLTALTGSDFHQGIAACVSPYPYVGIGDILRPAEPFLLILDSVVDTHNLGALIRTALCAGINGVIIPKDRAASPSPAVSKASAGALEHMAIVRETNLVNVIRELKAARIWIAGLDMAGDQTLYKGNLTGPLALVVGGEEKGIRPLVRKQCDFLLSIPQEGPLNSLNASVAGAVVMYEAYRQRCHSA</sequence>
<dbReference type="RefSeq" id="WP_124330874.1">
    <property type="nucleotide sequence ID" value="NZ_BEXT01000001.1"/>
</dbReference>
<dbReference type="GO" id="GO:0003723">
    <property type="term" value="F:RNA binding"/>
    <property type="evidence" value="ECO:0007669"/>
    <property type="project" value="InterPro"/>
</dbReference>
<accession>A0A401G3L8</accession>
<keyword evidence="2" id="KW-0808">Transferase</keyword>
<dbReference type="OrthoDB" id="9785673at2"/>
<dbReference type="SMART" id="SM00967">
    <property type="entry name" value="SpoU_sub_bind"/>
    <property type="match status" value="1"/>
</dbReference>
<dbReference type="EMBL" id="BEXT01000001">
    <property type="protein sequence ID" value="GBC63837.1"/>
    <property type="molecule type" value="Genomic_DNA"/>
</dbReference>
<dbReference type="Gene3D" id="3.40.1280.10">
    <property type="match status" value="1"/>
</dbReference>
<gene>
    <name evidence="4" type="ORF">DENIS_4836</name>
</gene>
<evidence type="ECO:0000259" key="3">
    <source>
        <dbReference type="SMART" id="SM00967"/>
    </source>
</evidence>
<evidence type="ECO:0000256" key="2">
    <source>
        <dbReference type="ARBA" id="ARBA00022679"/>
    </source>
</evidence>
<evidence type="ECO:0000313" key="5">
    <source>
        <dbReference type="Proteomes" id="UP000288096"/>
    </source>
</evidence>
<comment type="caution">
    <text evidence="4">The sequence shown here is derived from an EMBL/GenBank/DDBJ whole genome shotgun (WGS) entry which is preliminary data.</text>
</comment>
<name>A0A401G3L8_9BACT</name>
<dbReference type="GO" id="GO:0032259">
    <property type="term" value="P:methylation"/>
    <property type="evidence" value="ECO:0007669"/>
    <property type="project" value="UniProtKB-KW"/>
</dbReference>
<dbReference type="Proteomes" id="UP000288096">
    <property type="component" value="Unassembled WGS sequence"/>
</dbReference>
<evidence type="ECO:0000256" key="1">
    <source>
        <dbReference type="ARBA" id="ARBA00022603"/>
    </source>
</evidence>
<evidence type="ECO:0000313" key="4">
    <source>
        <dbReference type="EMBL" id="GBC63837.1"/>
    </source>
</evidence>
<reference evidence="5" key="1">
    <citation type="submission" date="2017-11" db="EMBL/GenBank/DDBJ databases">
        <authorList>
            <person name="Watanabe M."/>
            <person name="Kojima H."/>
        </authorList>
    </citation>
    <scope>NUCLEOTIDE SEQUENCE [LARGE SCALE GENOMIC DNA]</scope>
    <source>
        <strain evidence="5">Tokyo 01</strain>
    </source>
</reference>
<dbReference type="InterPro" id="IPR029026">
    <property type="entry name" value="tRNA_m1G_MTases_N"/>
</dbReference>
<dbReference type="GO" id="GO:0008173">
    <property type="term" value="F:RNA methyltransferase activity"/>
    <property type="evidence" value="ECO:0007669"/>
    <property type="project" value="InterPro"/>
</dbReference>
<dbReference type="NCBIfam" id="TIGR00186">
    <property type="entry name" value="rRNA_methyl_3"/>
    <property type="match status" value="1"/>
</dbReference>